<feature type="compositionally biased region" description="Polar residues" evidence="2">
    <location>
        <begin position="220"/>
        <end position="232"/>
    </location>
</feature>
<evidence type="ECO:0000256" key="2">
    <source>
        <dbReference type="SAM" id="MobiDB-lite"/>
    </source>
</evidence>
<proteinExistence type="predicted"/>
<dbReference type="AlphaFoldDB" id="A0A8S1PZ16"/>
<protein>
    <submittedName>
        <fullName evidence="4">Uncharacterized protein</fullName>
    </submittedName>
</protein>
<sequence>MSDKKNNNIPQNNNQADDSNYALQMQIIAFQDQTINNLKNIIIEKDSELQKKNQENAQLKQQIQMIEKQYSQQQMSYQQENSNILNLQSQYQKTFDELKKLKMMFNQNSNPDIVMESLQIKEQLVIIQQQKNKLEIELKEAQTRLIQSQGIIQELQRENYQLKQFSMSSFSNSPQIQQPSINQSQFLQSQQYPSNSQSQNNEENQRNQRKVQLKNELRQIPSQNRTSAQQRRIQQIEDELNYLEQF</sequence>
<organism evidence="4 5">
    <name type="scientific">Paramecium primaurelia</name>
    <dbReference type="NCBI Taxonomy" id="5886"/>
    <lineage>
        <taxon>Eukaryota</taxon>
        <taxon>Sar</taxon>
        <taxon>Alveolata</taxon>
        <taxon>Ciliophora</taxon>
        <taxon>Intramacronucleata</taxon>
        <taxon>Oligohymenophorea</taxon>
        <taxon>Peniculida</taxon>
        <taxon>Parameciidae</taxon>
        <taxon>Paramecium</taxon>
    </lineage>
</organism>
<feature type="region of interest" description="Disordered" evidence="2">
    <location>
        <begin position="184"/>
        <end position="232"/>
    </location>
</feature>
<name>A0A8S1PZ16_PARPR</name>
<gene>
    <name evidence="3" type="ORF">PPRIM_AZ9-3.1.T1370083</name>
    <name evidence="4" type="ORF">PPRIM_AZ9-3.1.T1370084</name>
</gene>
<reference evidence="4" key="1">
    <citation type="submission" date="2021-01" db="EMBL/GenBank/DDBJ databases">
        <authorList>
            <consortium name="Genoscope - CEA"/>
            <person name="William W."/>
        </authorList>
    </citation>
    <scope>NUCLEOTIDE SEQUENCE</scope>
</reference>
<feature type="coiled-coil region" evidence="1">
    <location>
        <begin position="35"/>
        <end position="76"/>
    </location>
</feature>
<dbReference type="Proteomes" id="UP000688137">
    <property type="component" value="Unassembled WGS sequence"/>
</dbReference>
<accession>A0A8S1PZ16</accession>
<dbReference type="EMBL" id="CAJJDM010000140">
    <property type="protein sequence ID" value="CAD8108484.1"/>
    <property type="molecule type" value="Genomic_DNA"/>
</dbReference>
<feature type="compositionally biased region" description="Low complexity" evidence="2">
    <location>
        <begin position="184"/>
        <end position="202"/>
    </location>
</feature>
<keyword evidence="5" id="KW-1185">Reference proteome</keyword>
<keyword evidence="1" id="KW-0175">Coiled coil</keyword>
<evidence type="ECO:0000313" key="4">
    <source>
        <dbReference type="EMBL" id="CAD8108486.1"/>
    </source>
</evidence>
<dbReference type="EMBL" id="CAJJDM010000140">
    <property type="protein sequence ID" value="CAD8108486.1"/>
    <property type="molecule type" value="Genomic_DNA"/>
</dbReference>
<evidence type="ECO:0000256" key="1">
    <source>
        <dbReference type="SAM" id="Coils"/>
    </source>
</evidence>
<evidence type="ECO:0000313" key="5">
    <source>
        <dbReference type="Proteomes" id="UP000688137"/>
    </source>
</evidence>
<feature type="coiled-coil region" evidence="1">
    <location>
        <begin position="124"/>
        <end position="158"/>
    </location>
</feature>
<comment type="caution">
    <text evidence="4">The sequence shown here is derived from an EMBL/GenBank/DDBJ whole genome shotgun (WGS) entry which is preliminary data.</text>
</comment>
<evidence type="ECO:0000313" key="3">
    <source>
        <dbReference type="EMBL" id="CAD8108484.1"/>
    </source>
</evidence>